<name>A0AAN8U0A8_SOLBU</name>
<evidence type="ECO:0000313" key="4">
    <source>
        <dbReference type="Proteomes" id="UP001371456"/>
    </source>
</evidence>
<keyword evidence="2" id="KW-0646">Protease inhibitor</keyword>
<dbReference type="SUPFAM" id="SSF50386">
    <property type="entry name" value="STI-like"/>
    <property type="match status" value="1"/>
</dbReference>
<dbReference type="Gene3D" id="2.80.10.50">
    <property type="match status" value="1"/>
</dbReference>
<dbReference type="AlphaFoldDB" id="A0AAN8U0A8"/>
<dbReference type="InterPro" id="IPR011065">
    <property type="entry name" value="Kunitz_inhibitor_STI-like_sf"/>
</dbReference>
<evidence type="ECO:0000256" key="1">
    <source>
        <dbReference type="ARBA" id="ARBA00005440"/>
    </source>
</evidence>
<comment type="caution">
    <text evidence="3">The sequence shown here is derived from an EMBL/GenBank/DDBJ whole genome shotgun (WGS) entry which is preliminary data.</text>
</comment>
<organism evidence="3 4">
    <name type="scientific">Solanum bulbocastanum</name>
    <name type="common">Wild potato</name>
    <dbReference type="NCBI Taxonomy" id="147425"/>
    <lineage>
        <taxon>Eukaryota</taxon>
        <taxon>Viridiplantae</taxon>
        <taxon>Streptophyta</taxon>
        <taxon>Embryophyta</taxon>
        <taxon>Tracheophyta</taxon>
        <taxon>Spermatophyta</taxon>
        <taxon>Magnoliopsida</taxon>
        <taxon>eudicotyledons</taxon>
        <taxon>Gunneridae</taxon>
        <taxon>Pentapetalae</taxon>
        <taxon>asterids</taxon>
        <taxon>lamiids</taxon>
        <taxon>Solanales</taxon>
        <taxon>Solanaceae</taxon>
        <taxon>Solanoideae</taxon>
        <taxon>Solaneae</taxon>
        <taxon>Solanum</taxon>
    </lineage>
</organism>
<dbReference type="GO" id="GO:0004866">
    <property type="term" value="F:endopeptidase inhibitor activity"/>
    <property type="evidence" value="ECO:0007669"/>
    <property type="project" value="InterPro"/>
</dbReference>
<proteinExistence type="inferred from homology"/>
<gene>
    <name evidence="3" type="ORF">RDI58_008379</name>
</gene>
<dbReference type="Proteomes" id="UP001371456">
    <property type="component" value="Unassembled WGS sequence"/>
</dbReference>
<comment type="similarity">
    <text evidence="1">Belongs to the protease inhibitor I3 (leguminous Kunitz-type inhibitor) family.</text>
</comment>
<dbReference type="Pfam" id="PF00197">
    <property type="entry name" value="Kunitz_legume"/>
    <property type="match status" value="1"/>
</dbReference>
<accession>A0AAN8U0A8</accession>
<evidence type="ECO:0000256" key="2">
    <source>
        <dbReference type="ARBA" id="ARBA00022690"/>
    </source>
</evidence>
<sequence length="99" mass="10816">MYGGCSTISTFPMLLSTTGEVGNTKNEASWFQIKKVLNAAGDYSYKLVFCPPSKHVCLDIGIEFVDAQPQLAIGTSLNSTSLRILTSELNRCKYICVSE</sequence>
<evidence type="ECO:0000313" key="3">
    <source>
        <dbReference type="EMBL" id="KAK6794926.1"/>
    </source>
</evidence>
<protein>
    <submittedName>
        <fullName evidence="3">Uncharacterized protein</fullName>
    </submittedName>
</protein>
<reference evidence="3 4" key="1">
    <citation type="submission" date="2024-02" db="EMBL/GenBank/DDBJ databases">
        <title>de novo genome assembly of Solanum bulbocastanum strain 11H21.</title>
        <authorList>
            <person name="Hosaka A.J."/>
        </authorList>
    </citation>
    <scope>NUCLEOTIDE SEQUENCE [LARGE SCALE GENOMIC DNA]</scope>
    <source>
        <tissue evidence="3">Young leaves</tissue>
    </source>
</reference>
<dbReference type="EMBL" id="JBANQN010000003">
    <property type="protein sequence ID" value="KAK6794926.1"/>
    <property type="molecule type" value="Genomic_DNA"/>
</dbReference>
<dbReference type="InterPro" id="IPR002160">
    <property type="entry name" value="Prot_inh_Kunz-lg"/>
</dbReference>
<keyword evidence="4" id="KW-1185">Reference proteome</keyword>